<evidence type="ECO:0000313" key="9">
    <source>
        <dbReference type="EMBL" id="EFV45981.1"/>
    </source>
</evidence>
<dbReference type="GO" id="GO:0005886">
    <property type="term" value="C:plasma membrane"/>
    <property type="evidence" value="ECO:0007669"/>
    <property type="project" value="UniProtKB-SubCell"/>
</dbReference>
<evidence type="ECO:0000256" key="8">
    <source>
        <dbReference type="SAM" id="Phobius"/>
    </source>
</evidence>
<name>E5Y235_BILW3</name>
<keyword evidence="7 8" id="KW-0472">Membrane</keyword>
<comment type="caution">
    <text evidence="9">The sequence shown here is derived from an EMBL/GenBank/DDBJ whole genome shotgun (WGS) entry which is preliminary data.</text>
</comment>
<evidence type="ECO:0000256" key="1">
    <source>
        <dbReference type="ARBA" id="ARBA00004651"/>
    </source>
</evidence>
<keyword evidence="3" id="KW-0813">Transport</keyword>
<feature type="transmembrane region" description="Helical" evidence="8">
    <location>
        <begin position="292"/>
        <end position="312"/>
    </location>
</feature>
<proteinExistence type="inferred from homology"/>
<evidence type="ECO:0000256" key="6">
    <source>
        <dbReference type="ARBA" id="ARBA00022989"/>
    </source>
</evidence>
<comment type="subcellular location">
    <subcellularLocation>
        <location evidence="1">Cell membrane</location>
        <topology evidence="1">Multi-pass membrane protein</topology>
    </subcellularLocation>
</comment>
<feature type="transmembrane region" description="Helical" evidence="8">
    <location>
        <begin position="20"/>
        <end position="41"/>
    </location>
</feature>
<dbReference type="OrthoDB" id="958273at2"/>
<dbReference type="InterPro" id="IPR004695">
    <property type="entry name" value="SLAC1/Mae1/Ssu1/TehA"/>
</dbReference>
<evidence type="ECO:0000313" key="10">
    <source>
        <dbReference type="Proteomes" id="UP000006034"/>
    </source>
</evidence>
<evidence type="ECO:0000256" key="5">
    <source>
        <dbReference type="ARBA" id="ARBA00022692"/>
    </source>
</evidence>
<dbReference type="Pfam" id="PF03595">
    <property type="entry name" value="SLAC1"/>
    <property type="match status" value="1"/>
</dbReference>
<evidence type="ECO:0000256" key="3">
    <source>
        <dbReference type="ARBA" id="ARBA00022448"/>
    </source>
</evidence>
<dbReference type="RefSeq" id="WP_005024336.1">
    <property type="nucleotide sequence ID" value="NZ_KE150239.1"/>
</dbReference>
<feature type="transmembrane region" description="Helical" evidence="8">
    <location>
        <begin position="324"/>
        <end position="347"/>
    </location>
</feature>
<organism evidence="9 10">
    <name type="scientific">Bilophila wadsworthia (strain 3_1_6)</name>
    <dbReference type="NCBI Taxonomy" id="563192"/>
    <lineage>
        <taxon>Bacteria</taxon>
        <taxon>Pseudomonadati</taxon>
        <taxon>Thermodesulfobacteriota</taxon>
        <taxon>Desulfovibrionia</taxon>
        <taxon>Desulfovibrionales</taxon>
        <taxon>Desulfovibrionaceae</taxon>
        <taxon>Bilophila</taxon>
    </lineage>
</organism>
<sequence length="356" mass="39626">MPDFKNTVGGRFLTMLEAQAPANFAMVMSTGIVSVALHLLDYPIGARLLFWLNAALCVGLALLYIIRLFVFPKRFVQDFRSHGAGPGFLTVVAGICILGNQFVLLGKDPAMGEALFWIGSVLWIVILWGVFYFVFSDEPKPPLEKGINGAWLVATVSTQAIVILGCILIDHMPWDKEIAFFAFTALFLLGFMLYLFVITMIFYRFAFKELEPAQLSPTYWINAGAVAITTLAGAELLSHPGASPLLMEFFPFIKGLTLMAWATATFWIPMLFLLGFWRHSVKQYPAAYTPEYWGMVFPLGMYTACTAMLVKSLNLEFLLPLPEVFVYVALGAWTVVFCGMVITRLVMLLRGDCPTA</sequence>
<feature type="transmembrane region" description="Helical" evidence="8">
    <location>
        <begin position="115"/>
        <end position="135"/>
    </location>
</feature>
<feature type="transmembrane region" description="Helical" evidence="8">
    <location>
        <begin position="48"/>
        <end position="71"/>
    </location>
</feature>
<dbReference type="GeneID" id="78086968"/>
<feature type="transmembrane region" description="Helical" evidence="8">
    <location>
        <begin position="147"/>
        <end position="169"/>
    </location>
</feature>
<keyword evidence="6 8" id="KW-1133">Transmembrane helix</keyword>
<dbReference type="CDD" id="cd09319">
    <property type="entry name" value="TDT_like_1"/>
    <property type="match status" value="1"/>
</dbReference>
<feature type="transmembrane region" description="Helical" evidence="8">
    <location>
        <begin position="258"/>
        <end position="277"/>
    </location>
</feature>
<evidence type="ECO:0000256" key="7">
    <source>
        <dbReference type="ARBA" id="ARBA00023136"/>
    </source>
</evidence>
<dbReference type="GO" id="GO:0000319">
    <property type="term" value="F:sulfite transmembrane transporter activity"/>
    <property type="evidence" value="ECO:0007669"/>
    <property type="project" value="TreeGrafter"/>
</dbReference>
<protein>
    <recommendedName>
        <fullName evidence="11">C4-dicarboxylate transporter/malic acid transporter</fullName>
    </recommendedName>
</protein>
<feature type="transmembrane region" description="Helical" evidence="8">
    <location>
        <begin position="219"/>
        <end position="237"/>
    </location>
</feature>
<dbReference type="Proteomes" id="UP000006034">
    <property type="component" value="Unassembled WGS sequence"/>
</dbReference>
<dbReference type="EMBL" id="ADCP02000002">
    <property type="protein sequence ID" value="EFV45981.1"/>
    <property type="molecule type" value="Genomic_DNA"/>
</dbReference>
<dbReference type="AlphaFoldDB" id="E5Y235"/>
<reference evidence="9 10" key="1">
    <citation type="submission" date="2010-10" db="EMBL/GenBank/DDBJ databases">
        <authorList>
            <consortium name="The Broad Institute Genome Sequencing Platform"/>
            <person name="Ward D."/>
            <person name="Earl A."/>
            <person name="Feldgarden M."/>
            <person name="Young S.K."/>
            <person name="Gargeya S."/>
            <person name="Zeng Q."/>
            <person name="Alvarado L."/>
            <person name="Berlin A."/>
            <person name="Bochicchio J."/>
            <person name="Chapman S.B."/>
            <person name="Chen Z."/>
            <person name="Freedman E."/>
            <person name="Gellesch M."/>
            <person name="Goldberg J."/>
            <person name="Griggs A."/>
            <person name="Gujja S."/>
            <person name="Heilman E."/>
            <person name="Heiman D."/>
            <person name="Howarth C."/>
            <person name="Mehta T."/>
            <person name="Neiman D."/>
            <person name="Pearson M."/>
            <person name="Roberts A."/>
            <person name="Saif S."/>
            <person name="Shea T."/>
            <person name="Shenoy N."/>
            <person name="Sisk P."/>
            <person name="Stolte C."/>
            <person name="Sykes S."/>
            <person name="White J."/>
            <person name="Yandava C."/>
            <person name="Allen-Vercoe E."/>
            <person name="Sibley C."/>
            <person name="Ambrose C.E."/>
            <person name="Strauss J."/>
            <person name="Daigneault M."/>
            <person name="Haas B."/>
            <person name="Nusbaum C."/>
            <person name="Birren B."/>
        </authorList>
    </citation>
    <scope>NUCLEOTIDE SEQUENCE [LARGE SCALE GENOMIC DNA]</scope>
    <source>
        <strain evidence="9 10">3_1_6</strain>
    </source>
</reference>
<accession>E5Y235</accession>
<gene>
    <name evidence="9" type="ORF">HMPREF0179_00244</name>
</gene>
<evidence type="ECO:0000256" key="4">
    <source>
        <dbReference type="ARBA" id="ARBA00022475"/>
    </source>
</evidence>
<dbReference type="InterPro" id="IPR038665">
    <property type="entry name" value="Voltage-dep_anion_channel_sf"/>
</dbReference>
<dbReference type="eggNOG" id="COG1275">
    <property type="taxonomic scope" value="Bacteria"/>
</dbReference>
<dbReference type="Gene3D" id="1.50.10.150">
    <property type="entry name" value="Voltage-dependent anion channel"/>
    <property type="match status" value="1"/>
</dbReference>
<dbReference type="HOGENOM" id="CLU_052472_0_0_7"/>
<feature type="transmembrane region" description="Helical" evidence="8">
    <location>
        <begin position="181"/>
        <end position="207"/>
    </location>
</feature>
<dbReference type="PANTHER" id="PTHR31686:SF1">
    <property type="entry name" value="SULFITE EFFLUX PUMP SSU1"/>
    <property type="match status" value="1"/>
</dbReference>
<feature type="transmembrane region" description="Helical" evidence="8">
    <location>
        <begin position="83"/>
        <end position="103"/>
    </location>
</feature>
<keyword evidence="4" id="KW-1003">Cell membrane</keyword>
<dbReference type="InterPro" id="IPR051629">
    <property type="entry name" value="Sulfite_efflux_TDT"/>
</dbReference>
<evidence type="ECO:0008006" key="11">
    <source>
        <dbReference type="Google" id="ProtNLM"/>
    </source>
</evidence>
<keyword evidence="10" id="KW-1185">Reference proteome</keyword>
<reference evidence="9 10" key="2">
    <citation type="submission" date="2013-04" db="EMBL/GenBank/DDBJ databases">
        <title>The Genome Sequence of Bilophila wadsworthia 3_1_6.</title>
        <authorList>
            <consortium name="The Broad Institute Genomics Platform"/>
            <person name="Earl A."/>
            <person name="Ward D."/>
            <person name="Feldgarden M."/>
            <person name="Gevers D."/>
            <person name="Sibley C."/>
            <person name="Strauss J."/>
            <person name="Allen-Vercoe E."/>
            <person name="Walker B."/>
            <person name="Young S."/>
            <person name="Zeng Q."/>
            <person name="Gargeya S."/>
            <person name="Fitzgerald M."/>
            <person name="Haas B."/>
            <person name="Abouelleil A."/>
            <person name="Allen A.W."/>
            <person name="Alvarado L."/>
            <person name="Arachchi H.M."/>
            <person name="Berlin A.M."/>
            <person name="Chapman S.B."/>
            <person name="Gainer-Dewar J."/>
            <person name="Goldberg J."/>
            <person name="Griggs A."/>
            <person name="Gujja S."/>
            <person name="Hansen M."/>
            <person name="Howarth C."/>
            <person name="Imamovic A."/>
            <person name="Ireland A."/>
            <person name="Larimer J."/>
            <person name="McCowan C."/>
            <person name="Murphy C."/>
            <person name="Pearson M."/>
            <person name="Poon T.W."/>
            <person name="Priest M."/>
            <person name="Roberts A."/>
            <person name="Saif S."/>
            <person name="Shea T."/>
            <person name="Sisk P."/>
            <person name="Sykes S."/>
            <person name="Wortman J."/>
            <person name="Nusbaum C."/>
            <person name="Birren B."/>
        </authorList>
    </citation>
    <scope>NUCLEOTIDE SEQUENCE [LARGE SCALE GENOMIC DNA]</scope>
    <source>
        <strain evidence="9 10">3_1_6</strain>
    </source>
</reference>
<evidence type="ECO:0000256" key="2">
    <source>
        <dbReference type="ARBA" id="ARBA00008566"/>
    </source>
</evidence>
<comment type="similarity">
    <text evidence="2">Belongs to the tellurite-resistance/dicarboxylate transporter (TDT) family.</text>
</comment>
<dbReference type="STRING" id="563192.HMPREF0179_00244"/>
<keyword evidence="5 8" id="KW-0812">Transmembrane</keyword>
<dbReference type="PANTHER" id="PTHR31686">
    <property type="match status" value="1"/>
</dbReference>